<evidence type="ECO:0000313" key="3">
    <source>
        <dbReference type="Proteomes" id="UP001309876"/>
    </source>
</evidence>
<organism evidence="2 3">
    <name type="scientific">Lithohypha guttulata</name>
    <dbReference type="NCBI Taxonomy" id="1690604"/>
    <lineage>
        <taxon>Eukaryota</taxon>
        <taxon>Fungi</taxon>
        <taxon>Dikarya</taxon>
        <taxon>Ascomycota</taxon>
        <taxon>Pezizomycotina</taxon>
        <taxon>Eurotiomycetes</taxon>
        <taxon>Chaetothyriomycetidae</taxon>
        <taxon>Chaetothyriales</taxon>
        <taxon>Trichomeriaceae</taxon>
        <taxon>Lithohypha</taxon>
    </lineage>
</organism>
<dbReference type="Proteomes" id="UP001309876">
    <property type="component" value="Unassembled WGS sequence"/>
</dbReference>
<reference evidence="2 3" key="1">
    <citation type="submission" date="2023-08" db="EMBL/GenBank/DDBJ databases">
        <title>Black Yeasts Isolated from many extreme environments.</title>
        <authorList>
            <person name="Coleine C."/>
            <person name="Stajich J.E."/>
            <person name="Selbmann L."/>
        </authorList>
    </citation>
    <scope>NUCLEOTIDE SEQUENCE [LARGE SCALE GENOMIC DNA]</scope>
    <source>
        <strain evidence="2 3">CCFEE 5910</strain>
    </source>
</reference>
<feature type="compositionally biased region" description="Basic and acidic residues" evidence="1">
    <location>
        <begin position="294"/>
        <end position="317"/>
    </location>
</feature>
<feature type="compositionally biased region" description="Low complexity" evidence="1">
    <location>
        <begin position="237"/>
        <end position="250"/>
    </location>
</feature>
<accession>A0AAN7SYU0</accession>
<feature type="region of interest" description="Disordered" evidence="1">
    <location>
        <begin position="524"/>
        <end position="545"/>
    </location>
</feature>
<feature type="compositionally biased region" description="Basic and acidic residues" evidence="1">
    <location>
        <begin position="217"/>
        <end position="231"/>
    </location>
</feature>
<proteinExistence type="predicted"/>
<feature type="compositionally biased region" description="Basic and acidic residues" evidence="1">
    <location>
        <begin position="75"/>
        <end position="86"/>
    </location>
</feature>
<protein>
    <submittedName>
        <fullName evidence="2">Uncharacterized protein</fullName>
    </submittedName>
</protein>
<comment type="caution">
    <text evidence="2">The sequence shown here is derived from an EMBL/GenBank/DDBJ whole genome shotgun (WGS) entry which is preliminary data.</text>
</comment>
<feature type="compositionally biased region" description="Basic and acidic residues" evidence="1">
    <location>
        <begin position="267"/>
        <end position="284"/>
    </location>
</feature>
<keyword evidence="3" id="KW-1185">Reference proteome</keyword>
<evidence type="ECO:0000313" key="2">
    <source>
        <dbReference type="EMBL" id="KAK5084536.1"/>
    </source>
</evidence>
<feature type="compositionally biased region" description="Low complexity" evidence="1">
    <location>
        <begin position="486"/>
        <end position="511"/>
    </location>
</feature>
<feature type="compositionally biased region" description="Low complexity" evidence="1">
    <location>
        <begin position="354"/>
        <end position="365"/>
    </location>
</feature>
<evidence type="ECO:0000256" key="1">
    <source>
        <dbReference type="SAM" id="MobiDB-lite"/>
    </source>
</evidence>
<sequence>MGDRYSGRSPRRGPPGRAPPNRDRDRDRDRDDHPNVEYYGAGESYRPGGQSGDGPYRPPRERENDRWNPPPPPPPREERRRDHDIDSYIPPTSIRARQQANKSRSPPPYRRRSRTPPSTRGRTELFPDRAARSPSRRQSPPRDRARTPPRRRSRSPFGARARSPDNRRVRDYSPDGRRSLRRESPPRNRYDDGPRSPPRRPVSPGRNTYRPRSRTPPRRDDVRPSYADERWRRRSPSPRGSGTTSRRSSPPFHPDRASLTGSRTHSPARDRPRYDDRDRRDDGYGSRPRSPPPLRDDYLDQGRNRSREDPARPHDEYATPAPPTGPRGAGYGRPPPTGPARSHAGQATSPPPTASGASSRSTTFAPPSGPRGAPNRDFVSPPAALRGRTSLTYRAPGYRPPLPNQTASFEAPLAPPPSGPRAASYSSRGDFTSSSRGSHSNGISRPSPTTPNQEFPFRPNNNSSSSTYPRSQRFDTARPSGPPTGPSSVSTTFNHATSSPATPATPAAPASFVKSQLSTLERIVPGGKHIPGSAQSSTGLSADQERKLKILEDDAERIRTEIFDKQKSKREVLRDWEVREKESEIAALKSELAEESLRTLGEEDSAMVGAAF</sequence>
<feature type="region of interest" description="Disordered" evidence="1">
    <location>
        <begin position="1"/>
        <end position="511"/>
    </location>
</feature>
<dbReference type="AlphaFoldDB" id="A0AAN7SYU0"/>
<dbReference type="EMBL" id="JAVRRJ010000005">
    <property type="protein sequence ID" value="KAK5084536.1"/>
    <property type="molecule type" value="Genomic_DNA"/>
</dbReference>
<feature type="compositionally biased region" description="Basic and acidic residues" evidence="1">
    <location>
        <begin position="121"/>
        <end position="131"/>
    </location>
</feature>
<feature type="compositionally biased region" description="Basic and acidic residues" evidence="1">
    <location>
        <begin position="20"/>
        <end position="35"/>
    </location>
</feature>
<name>A0AAN7SYU0_9EURO</name>
<feature type="compositionally biased region" description="Low complexity" evidence="1">
    <location>
        <begin position="433"/>
        <end position="445"/>
    </location>
</feature>
<feature type="compositionally biased region" description="Basic and acidic residues" evidence="1">
    <location>
        <begin position="162"/>
        <end position="194"/>
    </location>
</feature>
<gene>
    <name evidence="2" type="ORF">LTR05_005614</name>
</gene>